<dbReference type="CDD" id="cd00609">
    <property type="entry name" value="AAT_like"/>
    <property type="match status" value="1"/>
</dbReference>
<dbReference type="HAMAP" id="MF_01023">
    <property type="entry name" value="HisC_aminotrans_2"/>
    <property type="match status" value="1"/>
</dbReference>
<evidence type="ECO:0000313" key="10">
    <source>
        <dbReference type="Proteomes" id="UP000602284"/>
    </source>
</evidence>
<organism evidence="9 10">
    <name type="scientific">Tumebacillus amylolyticus</name>
    <dbReference type="NCBI Taxonomy" id="2801339"/>
    <lineage>
        <taxon>Bacteria</taxon>
        <taxon>Bacillati</taxon>
        <taxon>Bacillota</taxon>
        <taxon>Bacilli</taxon>
        <taxon>Bacillales</taxon>
        <taxon>Alicyclobacillaceae</taxon>
        <taxon>Tumebacillus</taxon>
    </lineage>
</organism>
<evidence type="ECO:0000256" key="1">
    <source>
        <dbReference type="ARBA" id="ARBA00001933"/>
    </source>
</evidence>
<dbReference type="InterPro" id="IPR050106">
    <property type="entry name" value="HistidinolP_aminotransfase"/>
</dbReference>
<protein>
    <recommendedName>
        <fullName evidence="7">Histidinol-phosphate aminotransferase</fullName>
        <ecNumber evidence="7">2.6.1.9</ecNumber>
    </recommendedName>
    <alternativeName>
        <fullName evidence="7">Imidazole acetol-phosphate transaminase</fullName>
    </alternativeName>
</protein>
<dbReference type="Proteomes" id="UP000602284">
    <property type="component" value="Unassembled WGS sequence"/>
</dbReference>
<keyword evidence="10" id="KW-1185">Reference proteome</keyword>
<dbReference type="InterPro" id="IPR015421">
    <property type="entry name" value="PyrdxlP-dep_Trfase_major"/>
</dbReference>
<dbReference type="InterPro" id="IPR015424">
    <property type="entry name" value="PyrdxlP-dep_Trfase"/>
</dbReference>
<comment type="subunit">
    <text evidence="2 7">Homodimer.</text>
</comment>
<comment type="catalytic activity">
    <reaction evidence="7">
        <text>L-histidinol phosphate + 2-oxoglutarate = 3-(imidazol-4-yl)-2-oxopropyl phosphate + L-glutamate</text>
        <dbReference type="Rhea" id="RHEA:23744"/>
        <dbReference type="ChEBI" id="CHEBI:16810"/>
        <dbReference type="ChEBI" id="CHEBI:29985"/>
        <dbReference type="ChEBI" id="CHEBI:57766"/>
        <dbReference type="ChEBI" id="CHEBI:57980"/>
        <dbReference type="EC" id="2.6.1.9"/>
    </reaction>
</comment>
<feature type="modified residue" description="N6-(pyridoxal phosphate)lysine" evidence="7">
    <location>
        <position position="240"/>
    </location>
</feature>
<dbReference type="EMBL" id="JAEQNB010000003">
    <property type="protein sequence ID" value="MBL0387200.1"/>
    <property type="molecule type" value="Genomic_DNA"/>
</dbReference>
<keyword evidence="7" id="KW-0028">Amino-acid biosynthesis</keyword>
<evidence type="ECO:0000256" key="3">
    <source>
        <dbReference type="ARBA" id="ARBA00022576"/>
    </source>
</evidence>
<name>A0ABS1JAK0_9BACL</name>
<evidence type="ECO:0000256" key="5">
    <source>
        <dbReference type="ARBA" id="ARBA00022898"/>
    </source>
</evidence>
<dbReference type="InterPro" id="IPR004839">
    <property type="entry name" value="Aminotransferase_I/II_large"/>
</dbReference>
<reference evidence="9 10" key="1">
    <citation type="submission" date="2021-01" db="EMBL/GenBank/DDBJ databases">
        <title>Tumebacillus sp. strain ITR2 16S ribosomal RNA gene Genome sequencing and assembly.</title>
        <authorList>
            <person name="Kang M."/>
        </authorList>
    </citation>
    <scope>NUCLEOTIDE SEQUENCE [LARGE SCALE GENOMIC DNA]</scope>
    <source>
        <strain evidence="9 10">ITR2</strain>
    </source>
</reference>
<evidence type="ECO:0000256" key="6">
    <source>
        <dbReference type="ARBA" id="ARBA00023102"/>
    </source>
</evidence>
<evidence type="ECO:0000256" key="4">
    <source>
        <dbReference type="ARBA" id="ARBA00022679"/>
    </source>
</evidence>
<evidence type="ECO:0000259" key="8">
    <source>
        <dbReference type="Pfam" id="PF00155"/>
    </source>
</evidence>
<dbReference type="InterPro" id="IPR005861">
    <property type="entry name" value="HisP_aminotrans"/>
</dbReference>
<accession>A0ABS1JAK0</accession>
<keyword evidence="6 7" id="KW-0368">Histidine biosynthesis</keyword>
<keyword evidence="3 7" id="KW-0032">Aminotransferase</keyword>
<dbReference type="PANTHER" id="PTHR43643:SF3">
    <property type="entry name" value="HISTIDINOL-PHOSPHATE AMINOTRANSFERASE"/>
    <property type="match status" value="1"/>
</dbReference>
<dbReference type="Gene3D" id="3.40.640.10">
    <property type="entry name" value="Type I PLP-dependent aspartate aminotransferase-like (Major domain)"/>
    <property type="match status" value="1"/>
</dbReference>
<comment type="cofactor">
    <cofactor evidence="1 7">
        <name>pyridoxal 5'-phosphate</name>
        <dbReference type="ChEBI" id="CHEBI:597326"/>
    </cofactor>
</comment>
<gene>
    <name evidence="7" type="primary">hisC</name>
    <name evidence="9" type="ORF">JJB07_11120</name>
</gene>
<evidence type="ECO:0000256" key="7">
    <source>
        <dbReference type="HAMAP-Rule" id="MF_01023"/>
    </source>
</evidence>
<dbReference type="Gene3D" id="3.90.1150.10">
    <property type="entry name" value="Aspartate Aminotransferase, domain 1"/>
    <property type="match status" value="1"/>
</dbReference>
<comment type="pathway">
    <text evidence="7">Amino-acid biosynthesis; L-histidine biosynthesis; L-histidine from 5-phospho-alpha-D-ribose 1-diphosphate: step 7/9.</text>
</comment>
<dbReference type="GO" id="GO:0004400">
    <property type="term" value="F:histidinol-phosphate transaminase activity"/>
    <property type="evidence" value="ECO:0007669"/>
    <property type="project" value="UniProtKB-EC"/>
</dbReference>
<comment type="similarity">
    <text evidence="7">Belongs to the class-II pyridoxal-phosphate-dependent aminotransferase family. Histidinol-phosphate aminotransferase subfamily.</text>
</comment>
<dbReference type="InterPro" id="IPR015422">
    <property type="entry name" value="PyrdxlP-dep_Trfase_small"/>
</dbReference>
<sequence>MTIRCSGGVVLMTHEILNNVRKNLQAITPYSPGKPISDVKREYGLKDVIKLASNENPVGPSKKAQEAILTALGSLHRYPDGGAVDLKAALAAKYSIPTGQILVGNGSDECIKMISETFLNPGDEVVVPSPSFSQYWFGTQVMAGTSVQVPLLDGFQYDLDAMLAAVTDKTKLLYLCSPNNPTGTYIRKDELRHFLDQVPSHVLVILDEAYIEYATADDVASGIDFLKEGYNVLVMRTFSKMYALAALRIGYVFCREEIATEINRVREPFNVNTLAQVAAVAALGDEEHVETSRALNSSGYEQLTKGLEALGFSHIPTQANFLIFDTKLNDKELFQLLLEKGIIARSGTALGAPGYLRVTIGSSEENQLFLNALELVVSKLRQKV</sequence>
<evidence type="ECO:0000313" key="9">
    <source>
        <dbReference type="EMBL" id="MBL0387200.1"/>
    </source>
</evidence>
<feature type="domain" description="Aminotransferase class I/classII large" evidence="8">
    <location>
        <begin position="46"/>
        <end position="373"/>
    </location>
</feature>
<proteinExistence type="inferred from homology"/>
<dbReference type="EC" id="2.6.1.9" evidence="7"/>
<dbReference type="Pfam" id="PF00155">
    <property type="entry name" value="Aminotran_1_2"/>
    <property type="match status" value="1"/>
</dbReference>
<dbReference type="PANTHER" id="PTHR43643">
    <property type="entry name" value="HISTIDINOL-PHOSPHATE AMINOTRANSFERASE 2"/>
    <property type="match status" value="1"/>
</dbReference>
<keyword evidence="5 7" id="KW-0663">Pyridoxal phosphate</keyword>
<dbReference type="NCBIfam" id="TIGR01141">
    <property type="entry name" value="hisC"/>
    <property type="match status" value="1"/>
</dbReference>
<dbReference type="SUPFAM" id="SSF53383">
    <property type="entry name" value="PLP-dependent transferases"/>
    <property type="match status" value="1"/>
</dbReference>
<keyword evidence="4 7" id="KW-0808">Transferase</keyword>
<evidence type="ECO:0000256" key="2">
    <source>
        <dbReference type="ARBA" id="ARBA00011738"/>
    </source>
</evidence>
<comment type="caution">
    <text evidence="9">The sequence shown here is derived from an EMBL/GenBank/DDBJ whole genome shotgun (WGS) entry which is preliminary data.</text>
</comment>